<dbReference type="InterPro" id="IPR030513">
    <property type="entry name" value="Dehydrin_CS"/>
</dbReference>
<keyword evidence="5" id="KW-1185">Reference proteome</keyword>
<gene>
    <name evidence="4" type="ORF">RchiOBHm_Chr2g0100521</name>
</gene>
<proteinExistence type="inferred from homology"/>
<evidence type="ECO:0000256" key="1">
    <source>
        <dbReference type="ARBA" id="ARBA00008403"/>
    </source>
</evidence>
<evidence type="ECO:0000256" key="2">
    <source>
        <dbReference type="RuleBase" id="RU003995"/>
    </source>
</evidence>
<protein>
    <submittedName>
        <fullName evidence="4">Putative dehydrin</fullName>
    </submittedName>
</protein>
<dbReference type="GO" id="GO:0009414">
    <property type="term" value="P:response to water deprivation"/>
    <property type="evidence" value="ECO:0007669"/>
    <property type="project" value="UniProtKB-ARBA"/>
</dbReference>
<accession>A0A2P6RM65</accession>
<comment type="similarity">
    <text evidence="1 2">Belongs to the plant dehydrin family.</text>
</comment>
<evidence type="ECO:0000256" key="3">
    <source>
        <dbReference type="SAM" id="MobiDB-lite"/>
    </source>
</evidence>
<feature type="compositionally biased region" description="Basic and acidic residues" evidence="3">
    <location>
        <begin position="79"/>
        <end position="101"/>
    </location>
</feature>
<feature type="compositionally biased region" description="Low complexity" evidence="3">
    <location>
        <begin position="45"/>
        <end position="58"/>
    </location>
</feature>
<evidence type="ECO:0000313" key="5">
    <source>
        <dbReference type="Proteomes" id="UP000238479"/>
    </source>
</evidence>
<organism evidence="4 5">
    <name type="scientific">Rosa chinensis</name>
    <name type="common">China rose</name>
    <dbReference type="NCBI Taxonomy" id="74649"/>
    <lineage>
        <taxon>Eukaryota</taxon>
        <taxon>Viridiplantae</taxon>
        <taxon>Streptophyta</taxon>
        <taxon>Embryophyta</taxon>
        <taxon>Tracheophyta</taxon>
        <taxon>Spermatophyta</taxon>
        <taxon>Magnoliopsida</taxon>
        <taxon>eudicotyledons</taxon>
        <taxon>Gunneridae</taxon>
        <taxon>Pentapetalae</taxon>
        <taxon>rosids</taxon>
        <taxon>fabids</taxon>
        <taxon>Rosales</taxon>
        <taxon>Rosaceae</taxon>
        <taxon>Rosoideae</taxon>
        <taxon>Rosoideae incertae sedis</taxon>
        <taxon>Rosa</taxon>
    </lineage>
</organism>
<feature type="compositionally biased region" description="Basic and acidic residues" evidence="3">
    <location>
        <begin position="1"/>
        <end position="24"/>
    </location>
</feature>
<feature type="compositionally biased region" description="Polar residues" evidence="3">
    <location>
        <begin position="174"/>
        <end position="184"/>
    </location>
</feature>
<dbReference type="Gramene" id="PRQ47515">
    <property type="protein sequence ID" value="PRQ47515"/>
    <property type="gene ID" value="RchiOBHm_Chr2g0100521"/>
</dbReference>
<dbReference type="GO" id="GO:0009737">
    <property type="term" value="P:response to abscisic acid"/>
    <property type="evidence" value="ECO:0007669"/>
    <property type="project" value="TreeGrafter"/>
</dbReference>
<dbReference type="Pfam" id="PF00257">
    <property type="entry name" value="Dehydrin"/>
    <property type="match status" value="2"/>
</dbReference>
<dbReference type="GO" id="GO:0005829">
    <property type="term" value="C:cytosol"/>
    <property type="evidence" value="ECO:0007669"/>
    <property type="project" value="TreeGrafter"/>
</dbReference>
<dbReference type="AlphaFoldDB" id="A0A2P6RM65"/>
<dbReference type="PANTHER" id="PTHR33346:SF42">
    <property type="entry name" value="DEHYDRIN XERO 1"/>
    <property type="match status" value="1"/>
</dbReference>
<dbReference type="GO" id="GO:0009631">
    <property type="term" value="P:cold acclimation"/>
    <property type="evidence" value="ECO:0007669"/>
    <property type="project" value="TreeGrafter"/>
</dbReference>
<comment type="caution">
    <text evidence="4">The sequence shown here is derived from an EMBL/GenBank/DDBJ whole genome shotgun (WGS) entry which is preliminary data.</text>
</comment>
<sequence length="207" mass="22443">MEHYQSEYGRDKTTDEIRRSEDPVNHGLTEATGIHDTKTGYGTHGMATGPTGFAATTAGGHGFPNHRSDISSSSEDDGYGGRRERKGLKEKMPGGTHRSDDPYDTTPITTPYGGQHQDKGVMDKLKEKLPGGHKDDPHSTTHTTTTPGYGVAGEHHENKGVVDKIKEKLPGGNSDHSGTTNTPPFDTRAHEKKGLMDKIKEKLPGHH</sequence>
<evidence type="ECO:0000313" key="4">
    <source>
        <dbReference type="EMBL" id="PRQ47515.1"/>
    </source>
</evidence>
<feature type="region of interest" description="Disordered" evidence="3">
    <location>
        <begin position="1"/>
        <end position="207"/>
    </location>
</feature>
<feature type="compositionally biased region" description="Basic and acidic residues" evidence="3">
    <location>
        <begin position="153"/>
        <end position="169"/>
    </location>
</feature>
<dbReference type="STRING" id="74649.A0A2P6RM65"/>
<dbReference type="EMBL" id="PDCK01000040">
    <property type="protein sequence ID" value="PRQ47515.1"/>
    <property type="molecule type" value="Genomic_DNA"/>
</dbReference>
<name>A0A2P6RM65_ROSCH</name>
<feature type="compositionally biased region" description="Basic and acidic residues" evidence="3">
    <location>
        <begin position="116"/>
        <end position="139"/>
    </location>
</feature>
<dbReference type="Proteomes" id="UP000238479">
    <property type="component" value="Chromosome 2"/>
</dbReference>
<reference evidence="4 5" key="1">
    <citation type="journal article" date="2018" name="Nat. Genet.">
        <title>The Rosa genome provides new insights in the design of modern roses.</title>
        <authorList>
            <person name="Bendahmane M."/>
        </authorList>
    </citation>
    <scope>NUCLEOTIDE SEQUENCE [LARGE SCALE GENOMIC DNA]</scope>
    <source>
        <strain evidence="5">cv. Old Blush</strain>
    </source>
</reference>
<dbReference type="InterPro" id="IPR000167">
    <property type="entry name" value="Dehydrin"/>
</dbReference>
<feature type="compositionally biased region" description="Basic and acidic residues" evidence="3">
    <location>
        <begin position="187"/>
        <end position="207"/>
    </location>
</feature>
<dbReference type="PROSITE" id="PS00823">
    <property type="entry name" value="DEHYDRIN_2"/>
    <property type="match status" value="2"/>
</dbReference>
<dbReference type="PANTHER" id="PTHR33346">
    <property type="entry name" value="DEHYDRIN XERO 2-RELATED"/>
    <property type="match status" value="1"/>
</dbReference>